<dbReference type="PANTHER" id="PTHR31902">
    <property type="entry name" value="ACTIN PATCHES DISTAL PROTEIN 1"/>
    <property type="match status" value="1"/>
</dbReference>
<dbReference type="Pfam" id="PF06999">
    <property type="entry name" value="Suc_Fer-like"/>
    <property type="match status" value="1"/>
</dbReference>
<protein>
    <recommendedName>
        <fullName evidence="2">Altered inheritance of mitochondria protein 32</fullName>
    </recommendedName>
</protein>
<dbReference type="SUPFAM" id="SSF52833">
    <property type="entry name" value="Thioredoxin-like"/>
    <property type="match status" value="1"/>
</dbReference>
<dbReference type="Proteomes" id="UP000292447">
    <property type="component" value="Chromosome III"/>
</dbReference>
<gene>
    <name evidence="3" type="primary">MPUL0C00730</name>
    <name evidence="3" type="ORF">METSCH_C00730</name>
</gene>
<name>A0A4P6XLF8_9ASCO</name>
<dbReference type="CDD" id="cd03062">
    <property type="entry name" value="TRX_Fd_Sucrase"/>
    <property type="match status" value="1"/>
</dbReference>
<keyword evidence="4" id="KW-1185">Reference proteome</keyword>
<evidence type="ECO:0000256" key="1">
    <source>
        <dbReference type="ARBA" id="ARBA00038208"/>
    </source>
</evidence>
<dbReference type="Gene3D" id="3.40.30.10">
    <property type="entry name" value="Glutaredoxin"/>
    <property type="match status" value="1"/>
</dbReference>
<evidence type="ECO:0000313" key="4">
    <source>
        <dbReference type="Proteomes" id="UP000292447"/>
    </source>
</evidence>
<dbReference type="InterPro" id="IPR009737">
    <property type="entry name" value="Aim32/Apd1-like"/>
</dbReference>
<dbReference type="AlphaFoldDB" id="A0A4P6XLF8"/>
<proteinExistence type="inferred from homology"/>
<dbReference type="STRING" id="2163413.A0A4P6XLF8"/>
<accession>A0A4P6XLF8</accession>
<evidence type="ECO:0000256" key="2">
    <source>
        <dbReference type="ARBA" id="ARBA00040895"/>
    </source>
</evidence>
<evidence type="ECO:0000313" key="3">
    <source>
        <dbReference type="EMBL" id="QBM88110.1"/>
    </source>
</evidence>
<comment type="similarity">
    <text evidence="1">Belongs to the AIM32 family.</text>
</comment>
<reference evidence="4" key="1">
    <citation type="submission" date="2019-03" db="EMBL/GenBank/DDBJ databases">
        <title>Snf2 controls pulcherriminic acid biosynthesis and connects pigmentation and antifungal activity of the yeast Metschnikowia pulcherrima.</title>
        <authorList>
            <person name="Gore-Lloyd D."/>
            <person name="Sumann I."/>
            <person name="Brachmann A.O."/>
            <person name="Schneeberger K."/>
            <person name="Ortiz-Merino R.A."/>
            <person name="Moreno-Beltran M."/>
            <person name="Schlaefli M."/>
            <person name="Kirner P."/>
            <person name="Santos Kron A."/>
            <person name="Wolfe K.H."/>
            <person name="Piel J."/>
            <person name="Ahrens C.H."/>
            <person name="Henk D."/>
            <person name="Freimoser F.M."/>
        </authorList>
    </citation>
    <scope>NUCLEOTIDE SEQUENCE [LARGE SCALE GENOMIC DNA]</scope>
    <source>
        <strain evidence="4">APC 1.2</strain>
    </source>
</reference>
<organism evidence="3 4">
    <name type="scientific">Metschnikowia aff. pulcherrima</name>
    <dbReference type="NCBI Taxonomy" id="2163413"/>
    <lineage>
        <taxon>Eukaryota</taxon>
        <taxon>Fungi</taxon>
        <taxon>Dikarya</taxon>
        <taxon>Ascomycota</taxon>
        <taxon>Saccharomycotina</taxon>
        <taxon>Pichiomycetes</taxon>
        <taxon>Metschnikowiaceae</taxon>
        <taxon>Metschnikowia</taxon>
    </lineage>
</organism>
<dbReference type="EMBL" id="CP034458">
    <property type="protein sequence ID" value="QBM88110.1"/>
    <property type="molecule type" value="Genomic_DNA"/>
</dbReference>
<dbReference type="InterPro" id="IPR036249">
    <property type="entry name" value="Thioredoxin-like_sf"/>
</dbReference>
<sequence>MFLLRRLAYIKRHLSSFVQSCPKPTYDTGCTHCQIPEFPQDMQINFEHNLNGTSSIPWKHVLVLLHGVTNFDEMTSKINLIPGSLALDFEVLKRNHLSALHPVTLSNALISGGSHEDDKKTHRVRVYPDNVEVQFSRDHVQQFMEHYLLPEEAPQEVYNPFVTRQALSKVRKSHDGLFQEEKPEKDLVLICGHTQRDIRCGLLAPLIQREFQKVLQRENLTENVDVGLISHIGGHAYAGNVIYFPADSQRMPVTWYGRVFPENVQGIVQATIKEGKIIKSMFRGVVEHEKV</sequence>
<dbReference type="PANTHER" id="PTHR31902:SF7">
    <property type="entry name" value="ALTERED INHERITANCE OF MITOCHONDRIA PROTEIN 32"/>
    <property type="match status" value="1"/>
</dbReference>